<accession>A0A2W2BAI1</accession>
<organism evidence="1 2">
    <name type="scientific">Taibaiella soli</name>
    <dbReference type="NCBI Taxonomy" id="1649169"/>
    <lineage>
        <taxon>Bacteria</taxon>
        <taxon>Pseudomonadati</taxon>
        <taxon>Bacteroidota</taxon>
        <taxon>Chitinophagia</taxon>
        <taxon>Chitinophagales</taxon>
        <taxon>Chitinophagaceae</taxon>
        <taxon>Taibaiella</taxon>
    </lineage>
</organism>
<evidence type="ECO:0000313" key="2">
    <source>
        <dbReference type="Proteomes" id="UP000248745"/>
    </source>
</evidence>
<dbReference type="RefSeq" id="WP_110998920.1">
    <property type="nucleotide sequence ID" value="NZ_QKTW01000016.1"/>
</dbReference>
<dbReference type="EMBL" id="QKTW01000016">
    <property type="protein sequence ID" value="PZF72887.1"/>
    <property type="molecule type" value="Genomic_DNA"/>
</dbReference>
<keyword evidence="2" id="KW-1185">Reference proteome</keyword>
<dbReference type="OrthoDB" id="980645at2"/>
<evidence type="ECO:0000313" key="1">
    <source>
        <dbReference type="EMBL" id="PZF72887.1"/>
    </source>
</evidence>
<proteinExistence type="predicted"/>
<reference evidence="1 2" key="1">
    <citation type="submission" date="2018-06" db="EMBL/GenBank/DDBJ databases">
        <title>Mucibacter soli gen. nov., sp. nov., a new member of the family Chitinophagaceae producing mucin.</title>
        <authorList>
            <person name="Kim M.-K."/>
            <person name="Park S."/>
            <person name="Kim T.-S."/>
            <person name="Joung Y."/>
            <person name="Han J.-H."/>
            <person name="Kim S.B."/>
        </authorList>
    </citation>
    <scope>NUCLEOTIDE SEQUENCE [LARGE SCALE GENOMIC DNA]</scope>
    <source>
        <strain evidence="1 2">R1-15</strain>
    </source>
</reference>
<name>A0A2W2BAI1_9BACT</name>
<sequence length="129" mass="14857">MQKFIAFILLLCVGYQCTVKLGVVAWYEWNKKYVAQQLCENKDKPQMHCCGKCYLRKQLNKVDEGNEQNTGKNLPSVKWDKIEVSPCIIPEKIAFSVFNPSEEKTFHSYFRCPAGYDPLSSVFHPPLSC</sequence>
<protein>
    <submittedName>
        <fullName evidence="1">Uncharacterized protein</fullName>
    </submittedName>
</protein>
<gene>
    <name evidence="1" type="ORF">DN068_10770</name>
</gene>
<dbReference type="AlphaFoldDB" id="A0A2W2BAI1"/>
<dbReference type="Proteomes" id="UP000248745">
    <property type="component" value="Unassembled WGS sequence"/>
</dbReference>
<comment type="caution">
    <text evidence="1">The sequence shown here is derived from an EMBL/GenBank/DDBJ whole genome shotgun (WGS) entry which is preliminary data.</text>
</comment>